<keyword evidence="1" id="KW-0812">Transmembrane</keyword>
<dbReference type="EMBL" id="CP032094">
    <property type="protein sequence ID" value="AXY03623.1"/>
    <property type="molecule type" value="Genomic_DNA"/>
</dbReference>
<reference evidence="2 3" key="1">
    <citation type="submission" date="2018-08" db="EMBL/GenBank/DDBJ databases">
        <title>Genomic taxonomy of the Vibrionaceae family.</title>
        <authorList>
            <person name="Gomez-Gil B."/>
            <person name="Tanaka M."/>
            <person name="Sawabe T."/>
            <person name="Enciso-Ibarra K."/>
        </authorList>
    </citation>
    <scope>NUCLEOTIDE SEQUENCE [LARGE SCALE GENOMIC DNA]</scope>
    <source>
        <strain evidence="2 3">CAIM 1831</strain>
    </source>
</reference>
<evidence type="ECO:0000256" key="1">
    <source>
        <dbReference type="SAM" id="Phobius"/>
    </source>
</evidence>
<dbReference type="Proteomes" id="UP000262832">
    <property type="component" value="Chromosome II"/>
</dbReference>
<gene>
    <name evidence="2" type="ORF">D1115_18040</name>
</gene>
<proteinExistence type="predicted"/>
<sequence>MPVVVSFIFLSAMIYRTKPNIVALSVHVLLHLIMMALLQPDYVIHYLIVMFFSSPVQIRCTKHRKAYGVLFATLPCFVATIGFALTR</sequence>
<evidence type="ECO:0000313" key="2">
    <source>
        <dbReference type="EMBL" id="AXY03623.1"/>
    </source>
</evidence>
<keyword evidence="1" id="KW-0472">Membrane</keyword>
<protein>
    <recommendedName>
        <fullName evidence="4">Inner membrane protein</fullName>
    </recommendedName>
</protein>
<evidence type="ECO:0008006" key="4">
    <source>
        <dbReference type="Google" id="ProtNLM"/>
    </source>
</evidence>
<name>A0ABM6Z0F8_9VIBR</name>
<keyword evidence="3" id="KW-1185">Reference proteome</keyword>
<accession>A0ABM6Z0F8</accession>
<organism evidence="2 3">
    <name type="scientific">Vibrio alfacsensis</name>
    <dbReference type="NCBI Taxonomy" id="1074311"/>
    <lineage>
        <taxon>Bacteria</taxon>
        <taxon>Pseudomonadati</taxon>
        <taxon>Pseudomonadota</taxon>
        <taxon>Gammaproteobacteria</taxon>
        <taxon>Vibrionales</taxon>
        <taxon>Vibrionaceae</taxon>
        <taxon>Vibrio</taxon>
    </lineage>
</organism>
<feature type="transmembrane region" description="Helical" evidence="1">
    <location>
        <begin position="29"/>
        <end position="54"/>
    </location>
</feature>
<evidence type="ECO:0000313" key="3">
    <source>
        <dbReference type="Proteomes" id="UP000262832"/>
    </source>
</evidence>
<keyword evidence="1" id="KW-1133">Transmembrane helix</keyword>
<feature type="transmembrane region" description="Helical" evidence="1">
    <location>
        <begin position="66"/>
        <end position="85"/>
    </location>
</feature>